<dbReference type="AlphaFoldDB" id="A0A1G1X6N5"/>
<name>A0A1G1X6N5_9BACT</name>
<evidence type="ECO:0000313" key="1">
    <source>
        <dbReference type="EMBL" id="OGY35240.1"/>
    </source>
</evidence>
<proteinExistence type="predicted"/>
<protein>
    <recommendedName>
        <fullName evidence="3">Homeodomain phBC6A51-type domain-containing protein</fullName>
    </recommendedName>
</protein>
<evidence type="ECO:0000313" key="2">
    <source>
        <dbReference type="Proteomes" id="UP000177528"/>
    </source>
</evidence>
<sequence length="142" mass="16249">MSEIIVEKQHKKKELLLEQLKKIPIVQLACERSDIGRATFYRWKKEDAEFATAVNEALTTGNSLVNDMAESKLISAIKDQNMTGILFWLKHHHPAYATRVELAMKQPISEQLTPEQEQIIQQALQLASLTTKEDYENPTITN</sequence>
<comment type="caution">
    <text evidence="1">The sequence shown here is derived from an EMBL/GenBank/DDBJ whole genome shotgun (WGS) entry which is preliminary data.</text>
</comment>
<organism evidence="1 2">
    <name type="scientific">Candidatus Andersenbacteria bacterium RIFCSPHIGHO2_12_FULL_45_11</name>
    <dbReference type="NCBI Taxonomy" id="1797281"/>
    <lineage>
        <taxon>Bacteria</taxon>
        <taxon>Candidatus Anderseniibacteriota</taxon>
    </lineage>
</organism>
<evidence type="ECO:0008006" key="3">
    <source>
        <dbReference type="Google" id="ProtNLM"/>
    </source>
</evidence>
<dbReference type="EMBL" id="MHHR01000002">
    <property type="protein sequence ID" value="OGY35240.1"/>
    <property type="molecule type" value="Genomic_DNA"/>
</dbReference>
<dbReference type="Proteomes" id="UP000177528">
    <property type="component" value="Unassembled WGS sequence"/>
</dbReference>
<accession>A0A1G1X6N5</accession>
<reference evidence="1 2" key="1">
    <citation type="journal article" date="2016" name="Nat. Commun.">
        <title>Thousands of microbial genomes shed light on interconnected biogeochemical processes in an aquifer system.</title>
        <authorList>
            <person name="Anantharaman K."/>
            <person name="Brown C.T."/>
            <person name="Hug L.A."/>
            <person name="Sharon I."/>
            <person name="Castelle C.J."/>
            <person name="Probst A.J."/>
            <person name="Thomas B.C."/>
            <person name="Singh A."/>
            <person name="Wilkins M.J."/>
            <person name="Karaoz U."/>
            <person name="Brodie E.L."/>
            <person name="Williams K.H."/>
            <person name="Hubbard S.S."/>
            <person name="Banfield J.F."/>
        </authorList>
    </citation>
    <scope>NUCLEOTIDE SEQUENCE [LARGE SCALE GENOMIC DNA]</scope>
</reference>
<gene>
    <name evidence="1" type="ORF">A3D99_01035</name>
</gene>